<name>A0ACA9QLB7_9GLOM</name>
<evidence type="ECO:0000313" key="1">
    <source>
        <dbReference type="EMBL" id="CAG8750458.1"/>
    </source>
</evidence>
<keyword evidence="2" id="KW-1185">Reference proteome</keyword>
<dbReference type="Proteomes" id="UP000789702">
    <property type="component" value="Unassembled WGS sequence"/>
</dbReference>
<reference evidence="1" key="1">
    <citation type="submission" date="2021-06" db="EMBL/GenBank/DDBJ databases">
        <authorList>
            <person name="Kallberg Y."/>
            <person name="Tangrot J."/>
            <person name="Rosling A."/>
        </authorList>
    </citation>
    <scope>NUCLEOTIDE SEQUENCE</scope>
    <source>
        <strain evidence="1">IL203A</strain>
    </source>
</reference>
<comment type="caution">
    <text evidence="1">The sequence shown here is derived from an EMBL/GenBank/DDBJ whole genome shotgun (WGS) entry which is preliminary data.</text>
</comment>
<accession>A0ACA9QLB7</accession>
<organism evidence="1 2">
    <name type="scientific">Dentiscutata heterogama</name>
    <dbReference type="NCBI Taxonomy" id="1316150"/>
    <lineage>
        <taxon>Eukaryota</taxon>
        <taxon>Fungi</taxon>
        <taxon>Fungi incertae sedis</taxon>
        <taxon>Mucoromycota</taxon>
        <taxon>Glomeromycotina</taxon>
        <taxon>Glomeromycetes</taxon>
        <taxon>Diversisporales</taxon>
        <taxon>Gigasporaceae</taxon>
        <taxon>Dentiscutata</taxon>
    </lineage>
</organism>
<proteinExistence type="predicted"/>
<dbReference type="EMBL" id="CAJVPU010045892">
    <property type="protein sequence ID" value="CAG8750458.1"/>
    <property type="molecule type" value="Genomic_DNA"/>
</dbReference>
<evidence type="ECO:0000313" key="2">
    <source>
        <dbReference type="Proteomes" id="UP000789702"/>
    </source>
</evidence>
<gene>
    <name evidence="1" type="ORF">DHETER_LOCUS14604</name>
</gene>
<sequence>TSKHIWSVYGFICSKLHNRMLTQKAEKLVYIFRNNRILYKLGRSILVKDQKTILNNQESIILDNEKESQSIIDNKEE</sequence>
<feature type="non-terminal residue" evidence="1">
    <location>
        <position position="77"/>
    </location>
</feature>
<protein>
    <submittedName>
        <fullName evidence="1">17451_t:CDS:1</fullName>
    </submittedName>
</protein>
<feature type="non-terminal residue" evidence="1">
    <location>
        <position position="1"/>
    </location>
</feature>